<feature type="transmembrane region" description="Helical" evidence="2">
    <location>
        <begin position="218"/>
        <end position="238"/>
    </location>
</feature>
<keyword evidence="4" id="KW-1185">Reference proteome</keyword>
<dbReference type="AlphaFoldDB" id="A0A927RCK7"/>
<keyword evidence="2" id="KW-0472">Membrane</keyword>
<reference evidence="3" key="1">
    <citation type="submission" date="2020-10" db="EMBL/GenBank/DDBJ databases">
        <title>Sequencing the genomes of 1000 actinobacteria strains.</title>
        <authorList>
            <person name="Klenk H.-P."/>
        </authorList>
    </citation>
    <scope>NUCLEOTIDE SEQUENCE</scope>
    <source>
        <strain evidence="3">DSM 45354</strain>
    </source>
</reference>
<dbReference type="EMBL" id="JADBEM010000001">
    <property type="protein sequence ID" value="MBE1611372.1"/>
    <property type="molecule type" value="Genomic_DNA"/>
</dbReference>
<feature type="transmembrane region" description="Helical" evidence="2">
    <location>
        <begin position="104"/>
        <end position="123"/>
    </location>
</feature>
<protein>
    <submittedName>
        <fullName evidence="3">Intracellular septation protein A</fullName>
    </submittedName>
</protein>
<evidence type="ECO:0000313" key="4">
    <source>
        <dbReference type="Proteomes" id="UP000638648"/>
    </source>
</evidence>
<dbReference type="NCBIfam" id="NF041646">
    <property type="entry name" value="VC0807_fam"/>
    <property type="match status" value="1"/>
</dbReference>
<organism evidence="3 4">
    <name type="scientific">Actinopolymorpha pittospori</name>
    <dbReference type="NCBI Taxonomy" id="648752"/>
    <lineage>
        <taxon>Bacteria</taxon>
        <taxon>Bacillati</taxon>
        <taxon>Actinomycetota</taxon>
        <taxon>Actinomycetes</taxon>
        <taxon>Propionibacteriales</taxon>
        <taxon>Actinopolymorphaceae</taxon>
        <taxon>Actinopolymorpha</taxon>
    </lineage>
</organism>
<keyword evidence="2" id="KW-1133">Transmembrane helix</keyword>
<feature type="compositionally biased region" description="Low complexity" evidence="1">
    <location>
        <begin position="25"/>
        <end position="42"/>
    </location>
</feature>
<comment type="caution">
    <text evidence="3">The sequence shown here is derived from an EMBL/GenBank/DDBJ whole genome shotgun (WGS) entry which is preliminary data.</text>
</comment>
<evidence type="ECO:0000256" key="2">
    <source>
        <dbReference type="SAM" id="Phobius"/>
    </source>
</evidence>
<evidence type="ECO:0000313" key="3">
    <source>
        <dbReference type="EMBL" id="MBE1611372.1"/>
    </source>
</evidence>
<keyword evidence="2" id="KW-0812">Transmembrane</keyword>
<dbReference type="Proteomes" id="UP000638648">
    <property type="component" value="Unassembled WGS sequence"/>
</dbReference>
<feature type="transmembrane region" description="Helical" evidence="2">
    <location>
        <begin position="135"/>
        <end position="155"/>
    </location>
</feature>
<accession>A0A927RCK7</accession>
<evidence type="ECO:0000256" key="1">
    <source>
        <dbReference type="SAM" id="MobiDB-lite"/>
    </source>
</evidence>
<proteinExistence type="predicted"/>
<feature type="transmembrane region" description="Helical" evidence="2">
    <location>
        <begin position="75"/>
        <end position="97"/>
    </location>
</feature>
<name>A0A927RCK7_9ACTN</name>
<feature type="transmembrane region" description="Helical" evidence="2">
    <location>
        <begin position="187"/>
        <end position="212"/>
    </location>
</feature>
<gene>
    <name evidence="3" type="ORF">HEB94_008220</name>
</gene>
<feature type="transmembrane region" description="Helical" evidence="2">
    <location>
        <begin position="52"/>
        <end position="69"/>
    </location>
</feature>
<sequence length="261" mass="27524">MMTTPGTPAARSDTAPDQVHDPSTNNNPNGANDPNGADNAPAGTDRMGLRPVILSLVWDVGLSIGAYYLCRALGASTYVSLLVGTLVAGVRVAYVAIRARHFDAFAGFMVGVFGIGLILSFLSGDDRFLLLKDSFGTAAAGLAFLGSCVIGRPLIYYAAQRFAAPTPQGREQWEALWATSAPFRRTFVVLSAVWGIGLLVEAAVRVVLVYVLPVDVMAGLSSVLSIAAFALLMTWNMWYSRRAQARGRARAAAAAEAAPAA</sequence>
<feature type="region of interest" description="Disordered" evidence="1">
    <location>
        <begin position="1"/>
        <end position="42"/>
    </location>
</feature>